<dbReference type="CDD" id="cd01879">
    <property type="entry name" value="FeoB"/>
    <property type="match status" value="1"/>
</dbReference>
<feature type="transmembrane region" description="Helical" evidence="16">
    <location>
        <begin position="520"/>
        <end position="539"/>
    </location>
</feature>
<keyword evidence="11 16" id="KW-0472">Membrane</keyword>
<comment type="function">
    <text evidence="16">Probable transporter of a GTP-driven Fe(2+) uptake system.</text>
</comment>
<dbReference type="PROSITE" id="PS51711">
    <property type="entry name" value="G_FEOB"/>
    <property type="match status" value="1"/>
</dbReference>
<feature type="transmembrane region" description="Helical" evidence="16">
    <location>
        <begin position="755"/>
        <end position="780"/>
    </location>
</feature>
<keyword evidence="7 16" id="KW-1133">Transmembrane helix</keyword>
<reference evidence="18 19" key="1">
    <citation type="submission" date="2008-10" db="EMBL/GenBank/DDBJ databases">
        <title>Draft genome sequence of Desulvovibrio piger (ATCC 29098).</title>
        <authorList>
            <person name="Sudarsanam P."/>
            <person name="Ley R."/>
            <person name="Guruge J."/>
            <person name="Turnbaugh P.J."/>
            <person name="Mahowald M."/>
            <person name="Liep D."/>
            <person name="Gordon J."/>
        </authorList>
    </citation>
    <scope>NUCLEOTIDE SEQUENCE [LARGE SCALE GENOMIC DNA]</scope>
    <source>
        <strain evidence="18 19">ATCC 29098</strain>
    </source>
</reference>
<dbReference type="Pfam" id="PF02421">
    <property type="entry name" value="FeoB_N"/>
    <property type="match status" value="1"/>
</dbReference>
<evidence type="ECO:0000256" key="2">
    <source>
        <dbReference type="ARBA" id="ARBA00022448"/>
    </source>
</evidence>
<protein>
    <recommendedName>
        <fullName evidence="12 13">Ferrous iron transport protein B</fullName>
    </recommendedName>
</protein>
<dbReference type="PANTHER" id="PTHR43185:SF1">
    <property type="entry name" value="FE(2+) TRANSPORTER FEOB"/>
    <property type="match status" value="1"/>
</dbReference>
<dbReference type="Proteomes" id="UP000003676">
    <property type="component" value="Unassembled WGS sequence"/>
</dbReference>
<evidence type="ECO:0000256" key="15">
    <source>
        <dbReference type="PIRSR" id="PIRSR603373-2"/>
    </source>
</evidence>
<dbReference type="GO" id="GO:0015093">
    <property type="term" value="F:ferrous iron transmembrane transporter activity"/>
    <property type="evidence" value="ECO:0007669"/>
    <property type="project" value="UniProtKB-UniRule"/>
</dbReference>
<dbReference type="InterPro" id="IPR003373">
    <property type="entry name" value="Fe2_transport_prot-B"/>
</dbReference>
<dbReference type="InterPro" id="IPR041069">
    <property type="entry name" value="FeoB_Cyto"/>
</dbReference>
<keyword evidence="4 16" id="KW-0410">Iron transport</keyword>
<evidence type="ECO:0000313" key="19">
    <source>
        <dbReference type="Proteomes" id="UP000003676"/>
    </source>
</evidence>
<keyword evidence="10 14" id="KW-0342">GTP-binding</keyword>
<evidence type="ECO:0000256" key="3">
    <source>
        <dbReference type="ARBA" id="ARBA00022475"/>
    </source>
</evidence>
<dbReference type="RefSeq" id="WP_006007194.1">
    <property type="nucleotide sequence ID" value="NZ_DS996359.1"/>
</dbReference>
<dbReference type="SUPFAM" id="SSF52540">
    <property type="entry name" value="P-loop containing nucleoside triphosphate hydrolases"/>
    <property type="match status" value="1"/>
</dbReference>
<reference evidence="18 19" key="2">
    <citation type="submission" date="2008-10" db="EMBL/GenBank/DDBJ databases">
        <authorList>
            <person name="Fulton L."/>
            <person name="Clifton S."/>
            <person name="Fulton B."/>
            <person name="Xu J."/>
            <person name="Minx P."/>
            <person name="Pepin K.H."/>
            <person name="Johnson M."/>
            <person name="Bhonagiri V."/>
            <person name="Nash W.E."/>
            <person name="Mardis E.R."/>
            <person name="Wilson R.K."/>
        </authorList>
    </citation>
    <scope>NUCLEOTIDE SEQUENCE [LARGE SCALE GENOMIC DNA]</scope>
    <source>
        <strain evidence="18 19">ATCC 29098</strain>
    </source>
</reference>
<keyword evidence="5 16" id="KW-0812">Transmembrane</keyword>
<dbReference type="Gene3D" id="1.10.287.1770">
    <property type="match status" value="1"/>
</dbReference>
<comment type="similarity">
    <text evidence="16">Belongs to the TRAFAC class TrmE-Era-EngA-EngB-Septin-like GTPase superfamily. FeoB GTPase (TC 9.A.8) family.</text>
</comment>
<keyword evidence="15" id="KW-0479">Metal-binding</keyword>
<feature type="transmembrane region" description="Helical" evidence="16">
    <location>
        <begin position="721"/>
        <end position="743"/>
    </location>
</feature>
<feature type="domain" description="FeoB-type G" evidence="17">
    <location>
        <begin position="3"/>
        <end position="165"/>
    </location>
</feature>
<dbReference type="GO" id="GO:0005886">
    <property type="term" value="C:plasma membrane"/>
    <property type="evidence" value="ECO:0007669"/>
    <property type="project" value="UniProtKB-SubCell"/>
</dbReference>
<evidence type="ECO:0000256" key="1">
    <source>
        <dbReference type="ARBA" id="ARBA00004651"/>
    </source>
</evidence>
<feature type="transmembrane region" description="Helical" evidence="16">
    <location>
        <begin position="430"/>
        <end position="455"/>
    </location>
</feature>
<dbReference type="InterPro" id="IPR027417">
    <property type="entry name" value="P-loop_NTPase"/>
</dbReference>
<feature type="binding site" evidence="15">
    <location>
        <position position="21"/>
    </location>
    <ligand>
        <name>Mg(2+)</name>
        <dbReference type="ChEBI" id="CHEBI:18420"/>
        <label>2</label>
    </ligand>
</feature>
<evidence type="ECO:0000313" key="18">
    <source>
        <dbReference type="EMBL" id="EEB33108.1"/>
    </source>
</evidence>
<evidence type="ECO:0000256" key="11">
    <source>
        <dbReference type="ARBA" id="ARBA00023136"/>
    </source>
</evidence>
<evidence type="ECO:0000256" key="13">
    <source>
        <dbReference type="NCBIfam" id="TIGR00437"/>
    </source>
</evidence>
<keyword evidence="9" id="KW-0406">Ion transport</keyword>
<dbReference type="OrthoDB" id="9809127at2"/>
<evidence type="ECO:0000256" key="7">
    <source>
        <dbReference type="ARBA" id="ARBA00022989"/>
    </source>
</evidence>
<dbReference type="Pfam" id="PF17910">
    <property type="entry name" value="FeoB_Cyto"/>
    <property type="match status" value="1"/>
</dbReference>
<keyword evidence="8 16" id="KW-0408">Iron</keyword>
<keyword evidence="3" id="KW-1003">Cell membrane</keyword>
<evidence type="ECO:0000259" key="17">
    <source>
        <dbReference type="PROSITE" id="PS51711"/>
    </source>
</evidence>
<keyword evidence="2 16" id="KW-0813">Transport</keyword>
<dbReference type="Pfam" id="PF07670">
    <property type="entry name" value="Gate"/>
    <property type="match status" value="2"/>
</dbReference>
<feature type="binding site" evidence="14">
    <location>
        <begin position="116"/>
        <end position="119"/>
    </location>
    <ligand>
        <name>GTP</name>
        <dbReference type="ChEBI" id="CHEBI:37565"/>
        <label>4</label>
    </ligand>
</feature>
<feature type="binding site" evidence="15">
    <location>
        <position position="24"/>
    </location>
    <ligand>
        <name>Mg(2+)</name>
        <dbReference type="ChEBI" id="CHEBI:18420"/>
        <label>2</label>
    </ligand>
</feature>
<feature type="transmembrane region" description="Helical" evidence="16">
    <location>
        <begin position="354"/>
        <end position="371"/>
    </location>
</feature>
<dbReference type="PRINTS" id="PR00326">
    <property type="entry name" value="GTP1OBG"/>
</dbReference>
<dbReference type="Gene3D" id="3.40.50.300">
    <property type="entry name" value="P-loop containing nucleotide triphosphate hydrolases"/>
    <property type="match status" value="1"/>
</dbReference>
<evidence type="ECO:0000256" key="5">
    <source>
        <dbReference type="ARBA" id="ARBA00022692"/>
    </source>
</evidence>
<sequence>MEQILTVLAGQPNCGKSTIFNMLTGARQYVANYPGVTVEKKAGSFVCGDTRVELVDLPGTYSLASWSPEEMAARQFIVEEDPAQIVAVLDASTLEKSLYLCLQLLEMRRPTLAVLNMMDVAAKRGIRVDADALSRALGIPVIRAQASKGIGKQELYSAITARHGRSGSAEIVDYGELETDIREITRLLPRQGVKGYPSRWFAIKLLEQDSLAEGLLASVDTEDGRIAALIRQCRESWATRHGEDMVRSIAHARFAQARDIAARCSERLEFVTSVTEKVDAVLCHRFWGPLILLGILFVFYQASVTLGNYLAAQVWPVWGKLEVWAAAVLPQQGFLEDPVLTALGLWIVKSITAVLNYLPIFVIMFALVAILEDSGYMARIAFILDRIFHRFGLHGQSTLPLILGGVYVGGCAIPGVIATRAIPDERARMATILIVPMMNCLAKVPLYLLLVGAFFSSHAGWAMFFIGTVTLLMGLIVAKILSLTLLRGHNPAPFIIELPIYHMPSVYGVIRQTVDRIWMFLRKIGSVVVAVAVIIFALINFPDLPAERLAHYEGQQKALEQAFLAAVDKTSFKGRLEAADIVPLLLYQEDLRERKRGLTQAEANAVNQAALEENPVYAAVALRQGKDGKLLAGELRKIDGKRKTLRREIRQERFEDSFLGRAGKALESVTAGAGFTWRINVALLSALAAKENSAATLGAIYGLDGMSIGEGMASVSGFTPLHALALMLFMALYPPCVPAAIMVKTQTLSTRWMLFSILFQMTVGLMVATLVFTGGSWLGLSGFEAMWAYYGFCLVLLLLLALVPAGEEQQKPGPVAGPARP</sequence>
<feature type="transmembrane region" description="Helical" evidence="16">
    <location>
        <begin position="286"/>
        <end position="311"/>
    </location>
</feature>
<dbReference type="AlphaFoldDB" id="B6WV59"/>
<dbReference type="HOGENOM" id="CLU_013350_3_2_7"/>
<evidence type="ECO:0000256" key="10">
    <source>
        <dbReference type="ARBA" id="ARBA00023134"/>
    </source>
</evidence>
<dbReference type="InterPro" id="IPR006073">
    <property type="entry name" value="GTP-bd"/>
</dbReference>
<accession>B6WV59</accession>
<feature type="binding site" evidence="14">
    <location>
        <begin position="10"/>
        <end position="17"/>
    </location>
    <ligand>
        <name>GTP</name>
        <dbReference type="ChEBI" id="CHEBI:37565"/>
        <label>1</label>
    </ligand>
</feature>
<dbReference type="InterPro" id="IPR030389">
    <property type="entry name" value="G_FEOB_dom"/>
</dbReference>
<evidence type="ECO:0000256" key="16">
    <source>
        <dbReference type="RuleBase" id="RU362098"/>
    </source>
</evidence>
<dbReference type="Pfam" id="PF07664">
    <property type="entry name" value="FeoB_C"/>
    <property type="match status" value="1"/>
</dbReference>
<evidence type="ECO:0000256" key="6">
    <source>
        <dbReference type="ARBA" id="ARBA00022741"/>
    </source>
</evidence>
<dbReference type="InterPro" id="IPR011640">
    <property type="entry name" value="Fe2_transport_prot_B_C"/>
</dbReference>
<feature type="binding site" evidence="14">
    <location>
        <begin position="56"/>
        <end position="59"/>
    </location>
    <ligand>
        <name>GTP</name>
        <dbReference type="ChEBI" id="CHEBI:37565"/>
        <label>3</label>
    </ligand>
</feature>
<feature type="binding site" evidence="15">
    <location>
        <position position="25"/>
    </location>
    <ligand>
        <name>Mg(2+)</name>
        <dbReference type="ChEBI" id="CHEBI:18420"/>
        <label>2</label>
    </ligand>
</feature>
<feature type="transmembrane region" description="Helical" evidence="16">
    <location>
        <begin position="786"/>
        <end position="803"/>
    </location>
</feature>
<evidence type="ECO:0000256" key="9">
    <source>
        <dbReference type="ARBA" id="ARBA00023065"/>
    </source>
</evidence>
<dbReference type="PANTHER" id="PTHR43185">
    <property type="entry name" value="FERROUS IRON TRANSPORT PROTEIN B"/>
    <property type="match status" value="1"/>
</dbReference>
<dbReference type="NCBIfam" id="TIGR00437">
    <property type="entry name" value="feoB"/>
    <property type="match status" value="1"/>
</dbReference>
<gene>
    <name evidence="18" type="primary">feoB</name>
    <name evidence="18" type="ORF">DESPIG_01975</name>
</gene>
<feature type="transmembrane region" description="Helical" evidence="16">
    <location>
        <begin position="398"/>
        <end position="418"/>
    </location>
</feature>
<evidence type="ECO:0000256" key="12">
    <source>
        <dbReference type="ARBA" id="ARBA00031200"/>
    </source>
</evidence>
<feature type="transmembrane region" description="Helical" evidence="16">
    <location>
        <begin position="461"/>
        <end position="481"/>
    </location>
</feature>
<evidence type="ECO:0000256" key="8">
    <source>
        <dbReference type="ARBA" id="ARBA00023004"/>
    </source>
</evidence>
<proteinExistence type="inferred from homology"/>
<evidence type="ECO:0000256" key="14">
    <source>
        <dbReference type="PIRSR" id="PIRSR603373-1"/>
    </source>
</evidence>
<dbReference type="EMBL" id="ABXU01000061">
    <property type="protein sequence ID" value="EEB33108.1"/>
    <property type="molecule type" value="Genomic_DNA"/>
</dbReference>
<keyword evidence="6 14" id="KW-0547">Nucleotide-binding</keyword>
<dbReference type="GO" id="GO:0005525">
    <property type="term" value="F:GTP binding"/>
    <property type="evidence" value="ECO:0007669"/>
    <property type="project" value="UniProtKB-KW"/>
</dbReference>
<dbReference type="GO" id="GO:0046872">
    <property type="term" value="F:metal ion binding"/>
    <property type="evidence" value="ECO:0007669"/>
    <property type="project" value="UniProtKB-KW"/>
</dbReference>
<organism evidence="18 19">
    <name type="scientific">Desulfovibrio piger ATCC 29098</name>
    <dbReference type="NCBI Taxonomy" id="411464"/>
    <lineage>
        <taxon>Bacteria</taxon>
        <taxon>Pseudomonadati</taxon>
        <taxon>Thermodesulfobacteriota</taxon>
        <taxon>Desulfovibrionia</taxon>
        <taxon>Desulfovibrionales</taxon>
        <taxon>Desulfovibrionaceae</taxon>
        <taxon>Desulfovibrio</taxon>
    </lineage>
</organism>
<name>B6WV59_9BACT</name>
<dbReference type="InterPro" id="IPR050860">
    <property type="entry name" value="FeoB_GTPase"/>
</dbReference>
<feature type="binding site" evidence="14">
    <location>
        <begin position="35"/>
        <end position="39"/>
    </location>
    <ligand>
        <name>GTP</name>
        <dbReference type="ChEBI" id="CHEBI:37565"/>
        <label>2</label>
    </ligand>
</feature>
<dbReference type="eggNOG" id="COG0370">
    <property type="taxonomic scope" value="Bacteria"/>
</dbReference>
<keyword evidence="15" id="KW-0460">Magnesium</keyword>
<dbReference type="InterPro" id="IPR011642">
    <property type="entry name" value="Gate_dom"/>
</dbReference>
<comment type="caution">
    <text evidence="18">The sequence shown here is derived from an EMBL/GenBank/DDBJ whole genome shotgun (WGS) entry which is preliminary data.</text>
</comment>
<comment type="subcellular location">
    <subcellularLocation>
        <location evidence="16">Cell inner membrane</location>
        <topology evidence="16">Multi-pass membrane protein</topology>
    </subcellularLocation>
    <subcellularLocation>
        <location evidence="1">Cell membrane</location>
        <topology evidence="1">Multi-pass membrane protein</topology>
    </subcellularLocation>
</comment>
<evidence type="ECO:0000256" key="4">
    <source>
        <dbReference type="ARBA" id="ARBA00022496"/>
    </source>
</evidence>